<dbReference type="Gene3D" id="3.40.50.360">
    <property type="match status" value="1"/>
</dbReference>
<protein>
    <submittedName>
        <fullName evidence="4">NAD(P)H-dependent oxidoreductase</fullName>
        <ecNumber evidence="4">1.-.-.-</ecNumber>
    </submittedName>
</protein>
<keyword evidence="1" id="KW-0285">Flavoprotein</keyword>
<dbReference type="InterPro" id="IPR005025">
    <property type="entry name" value="FMN_Rdtase-like_dom"/>
</dbReference>
<dbReference type="SUPFAM" id="SSF52218">
    <property type="entry name" value="Flavoproteins"/>
    <property type="match status" value="1"/>
</dbReference>
<name>A0ABT7Z665_9ACTN</name>
<evidence type="ECO:0000256" key="2">
    <source>
        <dbReference type="ARBA" id="ARBA00022643"/>
    </source>
</evidence>
<organism evidence="4 5">
    <name type="scientific">Streptomyces ficellus</name>
    <dbReference type="NCBI Taxonomy" id="1977088"/>
    <lineage>
        <taxon>Bacteria</taxon>
        <taxon>Bacillati</taxon>
        <taxon>Actinomycetota</taxon>
        <taxon>Actinomycetes</taxon>
        <taxon>Kitasatosporales</taxon>
        <taxon>Streptomycetaceae</taxon>
        <taxon>Streptomyces</taxon>
    </lineage>
</organism>
<evidence type="ECO:0000313" key="5">
    <source>
        <dbReference type="Proteomes" id="UP001174050"/>
    </source>
</evidence>
<dbReference type="InterPro" id="IPR029039">
    <property type="entry name" value="Flavoprotein-like_sf"/>
</dbReference>
<accession>A0ABT7Z665</accession>
<evidence type="ECO:0000256" key="1">
    <source>
        <dbReference type="ARBA" id="ARBA00022630"/>
    </source>
</evidence>
<evidence type="ECO:0000259" key="3">
    <source>
        <dbReference type="Pfam" id="PF03358"/>
    </source>
</evidence>
<proteinExistence type="predicted"/>
<gene>
    <name evidence="4" type="ORF">QWM81_13065</name>
</gene>
<sequence>MTAPHHTTDRRFLFLLGSARPEGNTETLARIAAAELPAHVQRSWVRLSDVPLPPFEDLRHVGTGQYPEPVGNARGLLDATLAATDLVIASPLYWYSLSASTKLYLDHWSAWMRVPGVAFKERMAGKTMWAVTALSSADRAKADPLLGTLRNCAEFLGMHWGGALLGHGSAPGQVHTDTAALQGATSLFGRVSPDTPGADEVEGEDEGVSAVAAIG</sequence>
<dbReference type="EC" id="1.-.-.-" evidence="4"/>
<dbReference type="PANTHER" id="PTHR43278">
    <property type="entry name" value="NAD(P)H-DEPENDENT FMN-CONTAINING OXIDOREDUCTASE YWQN-RELATED"/>
    <property type="match status" value="1"/>
</dbReference>
<reference evidence="4" key="1">
    <citation type="submission" date="2023-06" db="EMBL/GenBank/DDBJ databases">
        <title>WGS-Sequencing of Streptomyces ficellus isolate 21 collected from sand in Gara Djebilet Iron Mine in Algeria.</title>
        <authorList>
            <person name="Zegers G.P."/>
            <person name="Gomez A."/>
            <person name="Gueddou A."/>
            <person name="Zahara A.F."/>
            <person name="Worth M."/>
            <person name="Sevigny J.L."/>
            <person name="Tisa L."/>
        </authorList>
    </citation>
    <scope>NUCLEOTIDE SEQUENCE</scope>
    <source>
        <strain evidence="4">AS11</strain>
    </source>
</reference>
<dbReference type="GO" id="GO:0016491">
    <property type="term" value="F:oxidoreductase activity"/>
    <property type="evidence" value="ECO:0007669"/>
    <property type="project" value="UniProtKB-KW"/>
</dbReference>
<dbReference type="RefSeq" id="WP_290112001.1">
    <property type="nucleotide sequence ID" value="NZ_JAUEPL010000015.1"/>
</dbReference>
<dbReference type="EMBL" id="JAUEPL010000015">
    <property type="protein sequence ID" value="MDN3294966.1"/>
    <property type="molecule type" value="Genomic_DNA"/>
</dbReference>
<keyword evidence="2" id="KW-0288">FMN</keyword>
<keyword evidence="4" id="KW-0560">Oxidoreductase</keyword>
<dbReference type="InterPro" id="IPR051796">
    <property type="entry name" value="ISF_SsuE-like"/>
</dbReference>
<keyword evidence="5" id="KW-1185">Reference proteome</keyword>
<dbReference type="PANTHER" id="PTHR43278:SF4">
    <property type="entry name" value="NAD(P)H-DEPENDENT FMN-CONTAINING OXIDOREDUCTASE YWQN-RELATED"/>
    <property type="match status" value="1"/>
</dbReference>
<comment type="caution">
    <text evidence="4">The sequence shown here is derived from an EMBL/GenBank/DDBJ whole genome shotgun (WGS) entry which is preliminary data.</text>
</comment>
<dbReference type="Pfam" id="PF03358">
    <property type="entry name" value="FMN_red"/>
    <property type="match status" value="1"/>
</dbReference>
<evidence type="ECO:0000313" key="4">
    <source>
        <dbReference type="EMBL" id="MDN3294966.1"/>
    </source>
</evidence>
<feature type="domain" description="NADPH-dependent FMN reductase-like" evidence="3">
    <location>
        <begin position="12"/>
        <end position="158"/>
    </location>
</feature>
<dbReference type="Proteomes" id="UP001174050">
    <property type="component" value="Unassembled WGS sequence"/>
</dbReference>